<evidence type="ECO:0000313" key="2">
    <source>
        <dbReference type="EMBL" id="GAA4971298.1"/>
    </source>
</evidence>
<gene>
    <name evidence="2" type="ORF">GCM10023225_11410</name>
</gene>
<evidence type="ECO:0000259" key="1">
    <source>
        <dbReference type="Pfam" id="PF00582"/>
    </source>
</evidence>
<keyword evidence="3" id="KW-1185">Reference proteome</keyword>
<dbReference type="Proteomes" id="UP001501195">
    <property type="component" value="Unassembled WGS sequence"/>
</dbReference>
<dbReference type="Gene3D" id="3.40.50.620">
    <property type="entry name" value="HUPs"/>
    <property type="match status" value="1"/>
</dbReference>
<reference evidence="3" key="1">
    <citation type="journal article" date="2019" name="Int. J. Syst. Evol. Microbiol.">
        <title>The Global Catalogue of Microorganisms (GCM) 10K type strain sequencing project: providing services to taxonomists for standard genome sequencing and annotation.</title>
        <authorList>
            <consortium name="The Broad Institute Genomics Platform"/>
            <consortium name="The Broad Institute Genome Sequencing Center for Infectious Disease"/>
            <person name="Wu L."/>
            <person name="Ma J."/>
        </authorList>
    </citation>
    <scope>NUCLEOTIDE SEQUENCE [LARGE SCALE GENOMIC DNA]</scope>
    <source>
        <strain evidence="3">JCM 18126</strain>
    </source>
</reference>
<comment type="caution">
    <text evidence="2">The sequence shown here is derived from an EMBL/GenBank/DDBJ whole genome shotgun (WGS) entry which is preliminary data.</text>
</comment>
<protein>
    <recommendedName>
        <fullName evidence="1">UspA domain-containing protein</fullName>
    </recommendedName>
</protein>
<dbReference type="SUPFAM" id="SSF52402">
    <property type="entry name" value="Adenine nucleotide alpha hydrolases-like"/>
    <property type="match status" value="1"/>
</dbReference>
<evidence type="ECO:0000313" key="3">
    <source>
        <dbReference type="Proteomes" id="UP001501195"/>
    </source>
</evidence>
<dbReference type="Pfam" id="PF00582">
    <property type="entry name" value="Usp"/>
    <property type="match status" value="1"/>
</dbReference>
<proteinExistence type="predicted"/>
<dbReference type="InterPro" id="IPR014729">
    <property type="entry name" value="Rossmann-like_a/b/a_fold"/>
</dbReference>
<sequence length="180" mass="18989">MSARPVLVGLDVGSDADVRAQRHATAALRWGADRARLTGVPLAVATIWSYPHVPPAVRGRPLAGFPSAEERREQVRTALADVTAAAGLTPSWQPGGAVRLHALRGREARTLVADASLLVLPGSREDPDTGFLTGDVRRQFAAACTCPVVLVSARAGGDHVVDLPRHFSAELTARGHRVAC</sequence>
<accession>A0ABP9HI89</accession>
<dbReference type="RefSeq" id="WP_345711422.1">
    <property type="nucleotide sequence ID" value="NZ_BAABIL010000141.1"/>
</dbReference>
<name>A0ABP9HI89_9ACTN</name>
<dbReference type="EMBL" id="BAABIL010000141">
    <property type="protein sequence ID" value="GAA4971298.1"/>
    <property type="molecule type" value="Genomic_DNA"/>
</dbReference>
<feature type="domain" description="UspA" evidence="1">
    <location>
        <begin position="6"/>
        <end position="151"/>
    </location>
</feature>
<organism evidence="2 3">
    <name type="scientific">Kineococcus glutinatus</name>
    <dbReference type="NCBI Taxonomy" id="1070872"/>
    <lineage>
        <taxon>Bacteria</taxon>
        <taxon>Bacillati</taxon>
        <taxon>Actinomycetota</taxon>
        <taxon>Actinomycetes</taxon>
        <taxon>Kineosporiales</taxon>
        <taxon>Kineosporiaceae</taxon>
        <taxon>Kineococcus</taxon>
    </lineage>
</organism>
<dbReference type="InterPro" id="IPR006016">
    <property type="entry name" value="UspA"/>
</dbReference>